<dbReference type="EC" id="3.4.22.-" evidence="2"/>
<dbReference type="GO" id="GO:0016787">
    <property type="term" value="F:hydrolase activity"/>
    <property type="evidence" value="ECO:0007669"/>
    <property type="project" value="UniProtKB-KW"/>
</dbReference>
<gene>
    <name evidence="2" type="ORF">HS1_000434</name>
</gene>
<reference evidence="2 3" key="1">
    <citation type="submission" date="2015-10" db="EMBL/GenBank/DDBJ databases">
        <title>Candidatus Desulfofervidus auxilii, a hydrogenotrophic sulfate-reducing bacterium involved in the thermophilic anaerobic oxidation of methane.</title>
        <authorList>
            <person name="Krukenberg V."/>
            <person name="Richter M."/>
            <person name="Wegener G."/>
        </authorList>
    </citation>
    <scope>NUCLEOTIDE SEQUENCE [LARGE SCALE GENOMIC DNA]</scope>
    <source>
        <strain evidence="2 3">HS1</strain>
    </source>
</reference>
<dbReference type="RefSeq" id="WP_066060533.1">
    <property type="nucleotide sequence ID" value="NZ_CP013015.1"/>
</dbReference>
<proteinExistence type="predicted"/>
<protein>
    <submittedName>
        <fullName evidence="2">Secreted protein containing Peptidase C14, caspase catalytic domain protein</fullName>
        <ecNumber evidence="2">3.4.22.-</ecNumber>
    </submittedName>
</protein>
<dbReference type="InterPro" id="IPR013783">
    <property type="entry name" value="Ig-like_fold"/>
</dbReference>
<feature type="compositionally biased region" description="Pro residues" evidence="1">
    <location>
        <begin position="819"/>
        <end position="835"/>
    </location>
</feature>
<keyword evidence="2" id="KW-0378">Hydrolase</keyword>
<dbReference type="SUPFAM" id="SSF49265">
    <property type="entry name" value="Fibronectin type III"/>
    <property type="match status" value="1"/>
</dbReference>
<organism evidence="2 3">
    <name type="scientific">Desulfofervidus auxilii</name>
    <dbReference type="NCBI Taxonomy" id="1621989"/>
    <lineage>
        <taxon>Bacteria</taxon>
        <taxon>Pseudomonadati</taxon>
        <taxon>Thermodesulfobacteriota</taxon>
        <taxon>Candidatus Desulfofervidia</taxon>
        <taxon>Candidatus Desulfofervidales</taxon>
        <taxon>Candidatus Desulfofervidaceae</taxon>
        <taxon>Candidatus Desulfofervidus</taxon>
    </lineage>
</organism>
<dbReference type="KEGG" id="daw:HS1_000434"/>
<accession>A0A7U4THH8</accession>
<evidence type="ECO:0000256" key="1">
    <source>
        <dbReference type="SAM" id="MobiDB-lite"/>
    </source>
</evidence>
<keyword evidence="3" id="KW-1185">Reference proteome</keyword>
<dbReference type="InterPro" id="IPR036116">
    <property type="entry name" value="FN3_sf"/>
</dbReference>
<evidence type="ECO:0000313" key="3">
    <source>
        <dbReference type="Proteomes" id="UP000070560"/>
    </source>
</evidence>
<feature type="region of interest" description="Disordered" evidence="1">
    <location>
        <begin position="812"/>
        <end position="838"/>
    </location>
</feature>
<dbReference type="Gene3D" id="2.40.360.20">
    <property type="match status" value="1"/>
</dbReference>
<sequence>MSILFKKIFLIGIMVAVITSMSFSSIAAVNFLPYYNVLTQEGNNLVYQVNDGTTTYTETFSVLSGTTNINGITATVLQVSREDDPSQYTSYFFSNNEEGLDYLGMTVRQELGEGNFIEKSYIFDPPIRYLNSEVSIGDSINSSGRVIYTYTDSQGSRQEELSYTNTVNIEAAESIYVQSASYNTIRVKTTLTMSDTSNTENQTQTNVSSYWYAPFIGIVKSTTQLSDDRQKIRELLTSNIYAPDIEPKIYVNDQRWAIVAGENEPISAIIGLNAWNFEGIVGDWWVAAESDGTWYSYVYPTGWEEGIKPAYQGPFFSFSEFTVFNANLPQGLYNIYFAVDTNPNGVVDFPMLWYDSAQVHVAGSLSEEVRQAANILLSKLTVSPPSEVMVTGPVEPGTVMREIVVSDETPVELTVPETAGTYYLFFIDDEPQARYEHPVRYAWVELNTEQMQYVSANERPFIERPGKEPGPFVLQGAEVISDVHFMYMTGEGGQLDIGESFDVSEMNLNNKKGLNSVNKYLQYQKQHQNATNSSNACKKLALVLDGGDHWKWKMLGGEGIELKCKALNIAKACYDDAEMIAKWLAGNGFEVTRISNFGGVGVPPGVPSIDTSDDFLTQLENLAINFEKNGCRKDCCHELFIFMTGHGSSENTGFIICPKLTYGIIGKSGEWKPLNPCKLILYYDIFEKLKQVLPSCVKVTLFIDACYSGKAIFSSSYLEQFCEEHCALTIITSTDREHKSHAFKSAAKAFINFGFGSVEQAKLKKDWDEDGNVGDIRDRCTAMEKSIKGFKKYGTPQFYHCPEPTCWCSLDGPDKEHPMPTPPQEPEPEPQPPAAPSELKANRAECKIILNWKDNSDDEEYFLIERLDEDKLSVGEWKVIGIADRNKTTYTDNDPGLVHNKLYCYRVRAVKWVEDYPGGTGDYVLSESDISCTRYECPSFSIPTISLNNQEQDLHLHFEHRVCSITGRDIDPCPHTIGTFTISNSGGGTLSWEIQQELASGLFTFIPDQETAPTTVTVQYNCNAEYTYFEESFPVIGYNLETNEDATNSGEINIVIHGSIVYQ</sequence>
<dbReference type="AlphaFoldDB" id="A0A7U4THH8"/>
<dbReference type="Gene3D" id="2.60.40.10">
    <property type="entry name" value="Immunoglobulins"/>
    <property type="match status" value="1"/>
</dbReference>
<dbReference type="Proteomes" id="UP000070560">
    <property type="component" value="Chromosome"/>
</dbReference>
<dbReference type="OrthoDB" id="9803686at2"/>
<evidence type="ECO:0000313" key="2">
    <source>
        <dbReference type="EMBL" id="AMM40240.1"/>
    </source>
</evidence>
<dbReference type="Gene3D" id="3.40.50.1460">
    <property type="match status" value="1"/>
</dbReference>
<name>A0A7U4THH8_DESA2</name>
<dbReference type="EMBL" id="CP013015">
    <property type="protein sequence ID" value="AMM40240.1"/>
    <property type="molecule type" value="Genomic_DNA"/>
</dbReference>